<comment type="caution">
    <text evidence="2">The sequence shown here is derived from an EMBL/GenBank/DDBJ whole genome shotgun (WGS) entry which is preliminary data.</text>
</comment>
<dbReference type="InterPro" id="IPR011051">
    <property type="entry name" value="RmlC_Cupin_sf"/>
</dbReference>
<dbReference type="EMBL" id="BAABGT010000032">
    <property type="protein sequence ID" value="GAA4546622.1"/>
    <property type="molecule type" value="Genomic_DNA"/>
</dbReference>
<dbReference type="PANTHER" id="PTHR36156">
    <property type="entry name" value="SLR2101 PROTEIN"/>
    <property type="match status" value="1"/>
</dbReference>
<dbReference type="CDD" id="cd02231">
    <property type="entry name" value="cupin_BLL6423-like"/>
    <property type="match status" value="1"/>
</dbReference>
<evidence type="ECO:0000259" key="1">
    <source>
        <dbReference type="Pfam" id="PF07883"/>
    </source>
</evidence>
<reference evidence="3" key="1">
    <citation type="journal article" date="2019" name="Int. J. Syst. Evol. Microbiol.">
        <title>The Global Catalogue of Microorganisms (GCM) 10K type strain sequencing project: providing services to taxonomists for standard genome sequencing and annotation.</title>
        <authorList>
            <consortium name="The Broad Institute Genomics Platform"/>
            <consortium name="The Broad Institute Genome Sequencing Center for Infectious Disease"/>
            <person name="Wu L."/>
            <person name="Ma J."/>
        </authorList>
    </citation>
    <scope>NUCLEOTIDE SEQUENCE [LARGE SCALE GENOMIC DNA]</scope>
    <source>
        <strain evidence="3">JCM 17906</strain>
    </source>
</reference>
<dbReference type="PANTHER" id="PTHR36156:SF2">
    <property type="entry name" value="CUPIN TYPE-2 DOMAIN-CONTAINING PROTEIN"/>
    <property type="match status" value="1"/>
</dbReference>
<protein>
    <submittedName>
        <fullName evidence="2">Cupin domain-containing protein</fullName>
    </submittedName>
</protein>
<keyword evidence="3" id="KW-1185">Reference proteome</keyword>
<dbReference type="InterPro" id="IPR047142">
    <property type="entry name" value="OryJ/VirC-like"/>
</dbReference>
<accession>A0ABP8RRT4</accession>
<sequence>MRRVVTTEGHDGRSYILSDGAAATAEVGTMDLDLLWRNDAVPALPADTEVPTEVSFPPPGGVWVITWTIPAGTTGEDPDDIVASTGERPGFHSTESVDVNVVLSGEVVLELDEGEVTLRAGDLVVVNGSRHAWQNRSSEPVRVLSTIVGGTRTPSSLTDES</sequence>
<feature type="domain" description="Cupin type-2" evidence="1">
    <location>
        <begin position="86"/>
        <end position="146"/>
    </location>
</feature>
<dbReference type="Pfam" id="PF07883">
    <property type="entry name" value="Cupin_2"/>
    <property type="match status" value="1"/>
</dbReference>
<dbReference type="InterPro" id="IPR014710">
    <property type="entry name" value="RmlC-like_jellyroll"/>
</dbReference>
<dbReference type="SUPFAM" id="SSF51182">
    <property type="entry name" value="RmlC-like cupins"/>
    <property type="match status" value="1"/>
</dbReference>
<gene>
    <name evidence="2" type="ORF">GCM10023175_29200</name>
</gene>
<dbReference type="Gene3D" id="2.60.120.10">
    <property type="entry name" value="Jelly Rolls"/>
    <property type="match status" value="1"/>
</dbReference>
<name>A0ABP8RRT4_9PSEU</name>
<organism evidence="2 3">
    <name type="scientific">Pseudonocardia xishanensis</name>
    <dbReference type="NCBI Taxonomy" id="630995"/>
    <lineage>
        <taxon>Bacteria</taxon>
        <taxon>Bacillati</taxon>
        <taxon>Actinomycetota</taxon>
        <taxon>Actinomycetes</taxon>
        <taxon>Pseudonocardiales</taxon>
        <taxon>Pseudonocardiaceae</taxon>
        <taxon>Pseudonocardia</taxon>
    </lineage>
</organism>
<dbReference type="InterPro" id="IPR013096">
    <property type="entry name" value="Cupin_2"/>
</dbReference>
<evidence type="ECO:0000313" key="2">
    <source>
        <dbReference type="EMBL" id="GAA4546622.1"/>
    </source>
</evidence>
<dbReference type="Proteomes" id="UP001501598">
    <property type="component" value="Unassembled WGS sequence"/>
</dbReference>
<evidence type="ECO:0000313" key="3">
    <source>
        <dbReference type="Proteomes" id="UP001501598"/>
    </source>
</evidence>
<proteinExistence type="predicted"/>